<dbReference type="PANTHER" id="PTHR46056">
    <property type="entry name" value="LONG-CHAIN-ALCOHOL OXIDASE"/>
    <property type="match status" value="1"/>
</dbReference>
<dbReference type="InterPro" id="IPR000172">
    <property type="entry name" value="GMC_OxRdtase_N"/>
</dbReference>
<dbReference type="Pfam" id="PF05199">
    <property type="entry name" value="GMC_oxred_C"/>
    <property type="match status" value="1"/>
</dbReference>
<protein>
    <submittedName>
        <fullName evidence="7">GMC family oxidoreductase</fullName>
    </submittedName>
</protein>
<evidence type="ECO:0000259" key="5">
    <source>
        <dbReference type="Pfam" id="PF00732"/>
    </source>
</evidence>
<dbReference type="InterPro" id="IPR036188">
    <property type="entry name" value="FAD/NAD-bd_sf"/>
</dbReference>
<feature type="domain" description="Glucose-methanol-choline oxidoreductase C-terminal" evidence="6">
    <location>
        <begin position="437"/>
        <end position="557"/>
    </location>
</feature>
<dbReference type="PANTHER" id="PTHR46056:SF12">
    <property type="entry name" value="LONG-CHAIN-ALCOHOL OXIDASE"/>
    <property type="match status" value="1"/>
</dbReference>
<keyword evidence="2" id="KW-0285">Flavoprotein</keyword>
<gene>
    <name evidence="7" type="ORF">ACFSX4_03985</name>
</gene>
<comment type="caution">
    <text evidence="7">The sequence shown here is derived from an EMBL/GenBank/DDBJ whole genome shotgun (WGS) entry which is preliminary data.</text>
</comment>
<dbReference type="Pfam" id="PF00732">
    <property type="entry name" value="GMC_oxred_N"/>
    <property type="match status" value="1"/>
</dbReference>
<keyword evidence="3" id="KW-0274">FAD</keyword>
<evidence type="ECO:0000313" key="7">
    <source>
        <dbReference type="EMBL" id="MFD2829615.1"/>
    </source>
</evidence>
<reference evidence="8" key="1">
    <citation type="journal article" date="2019" name="Int. J. Syst. Evol. Microbiol.">
        <title>The Global Catalogue of Microorganisms (GCM) 10K type strain sequencing project: providing services to taxonomists for standard genome sequencing and annotation.</title>
        <authorList>
            <consortium name="The Broad Institute Genomics Platform"/>
            <consortium name="The Broad Institute Genome Sequencing Center for Infectious Disease"/>
            <person name="Wu L."/>
            <person name="Ma J."/>
        </authorList>
    </citation>
    <scope>NUCLEOTIDE SEQUENCE [LARGE SCALE GENOMIC DNA]</scope>
    <source>
        <strain evidence="8">KCTC 33575</strain>
    </source>
</reference>
<comment type="similarity">
    <text evidence="1">Belongs to the GMC oxidoreductase family.</text>
</comment>
<evidence type="ECO:0000256" key="2">
    <source>
        <dbReference type="ARBA" id="ARBA00022630"/>
    </source>
</evidence>
<dbReference type="InterPro" id="IPR007867">
    <property type="entry name" value="GMC_OxRtase_C"/>
</dbReference>
<evidence type="ECO:0000259" key="6">
    <source>
        <dbReference type="Pfam" id="PF05199"/>
    </source>
</evidence>
<evidence type="ECO:0000256" key="1">
    <source>
        <dbReference type="ARBA" id="ARBA00010790"/>
    </source>
</evidence>
<dbReference type="RefSeq" id="WP_377771767.1">
    <property type="nucleotide sequence ID" value="NZ_JBHUOQ010000001.1"/>
</dbReference>
<dbReference type="Gene3D" id="3.50.50.60">
    <property type="entry name" value="FAD/NAD(P)-binding domain"/>
    <property type="match status" value="2"/>
</dbReference>
<sequence>MAEELDRVEVVVVGTGWAGGIVSAELAKSGRNVLALERGSRKDREDYVGVKDELRFDNRFEMMQKLSSETVTSRVELDDTALPIRSKKEMQMGTDLGGGSVHWAGATYRYWPYDFESYSQTVERYGEDKIPDDMTLQDWGITYEEMEPYYEKWEYTAGISGEQDPLAPKRAAPWPNPPLGETPGLKLFKESAESLGLHPFQLAAGNLSQNYENPDGETLNQCMYCSFCTRAGCDFDAKSDPLATVIPTALRHDNFELRTNAYVRRVLYDEETERATGVLYVDETTGEEFEQPADVVVLAAFVFSNNRLLMLSDIGEQYNPEEREGVIGRNFTGEFSFSHIGTKGFFEDKKFNLYMGAGALGAVVNDYAADNFDHTDLDFLGGGAIELRQYGYAALASSDNVPGDTPEWGQEYKAQSLKYAYRTLEIWYTGAAMPYWHNYLDLDPTYVDEYGDPLLRVTYKYTDQERNIAEFGVARCHELMEAMGADIIEDDPIPDEFDHVYSGGGYVGGVAMGDDPETSAVNNYLQMWDVENLFVVGGSAFPHRGSHYPTPTIAALGYRAAEGIEMYLVDEGPLAEANTRSRNRANV</sequence>
<keyword evidence="4" id="KW-0560">Oxidoreductase</keyword>
<dbReference type="Proteomes" id="UP001597519">
    <property type="component" value="Unassembled WGS sequence"/>
</dbReference>
<organism evidence="7 8">
    <name type="scientific">Corticicoccus populi</name>
    <dbReference type="NCBI Taxonomy" id="1812821"/>
    <lineage>
        <taxon>Bacteria</taxon>
        <taxon>Bacillati</taxon>
        <taxon>Bacillota</taxon>
        <taxon>Bacilli</taxon>
        <taxon>Bacillales</taxon>
        <taxon>Staphylococcaceae</taxon>
        <taxon>Corticicoccus</taxon>
    </lineage>
</organism>
<feature type="domain" description="Glucose-methanol-choline oxidoreductase N-terminal" evidence="5">
    <location>
        <begin position="205"/>
        <end position="332"/>
    </location>
</feature>
<proteinExistence type="inferred from homology"/>
<dbReference type="EMBL" id="JBHUOQ010000001">
    <property type="protein sequence ID" value="MFD2829615.1"/>
    <property type="molecule type" value="Genomic_DNA"/>
</dbReference>
<keyword evidence="8" id="KW-1185">Reference proteome</keyword>
<accession>A0ABW5WUR0</accession>
<evidence type="ECO:0000256" key="3">
    <source>
        <dbReference type="ARBA" id="ARBA00022827"/>
    </source>
</evidence>
<dbReference type="SUPFAM" id="SSF54373">
    <property type="entry name" value="FAD-linked reductases, C-terminal domain"/>
    <property type="match status" value="1"/>
</dbReference>
<name>A0ABW5WUR0_9STAP</name>
<evidence type="ECO:0000256" key="4">
    <source>
        <dbReference type="ARBA" id="ARBA00023002"/>
    </source>
</evidence>
<dbReference type="SUPFAM" id="SSF51905">
    <property type="entry name" value="FAD/NAD(P)-binding domain"/>
    <property type="match status" value="1"/>
</dbReference>
<evidence type="ECO:0000313" key="8">
    <source>
        <dbReference type="Proteomes" id="UP001597519"/>
    </source>
</evidence>